<dbReference type="Proteomes" id="UP001595722">
    <property type="component" value="Unassembled WGS sequence"/>
</dbReference>
<protein>
    <submittedName>
        <fullName evidence="4">Substrate-binding periplasmic protein</fullName>
    </submittedName>
</protein>
<dbReference type="EMBL" id="JBHRYB010000016">
    <property type="protein sequence ID" value="MFC3681625.1"/>
    <property type="molecule type" value="Genomic_DNA"/>
</dbReference>
<organism evidence="4 5">
    <name type="scientific">Bacterioplanoides pacificum</name>
    <dbReference type="NCBI Taxonomy" id="1171596"/>
    <lineage>
        <taxon>Bacteria</taxon>
        <taxon>Pseudomonadati</taxon>
        <taxon>Pseudomonadota</taxon>
        <taxon>Gammaproteobacteria</taxon>
        <taxon>Oceanospirillales</taxon>
        <taxon>Oceanospirillaceae</taxon>
        <taxon>Bacterioplanoides</taxon>
    </lineage>
</organism>
<keyword evidence="2" id="KW-0732">Signal</keyword>
<feature type="domain" description="Solute-binding protein family 3/N-terminal" evidence="3">
    <location>
        <begin position="24"/>
        <end position="251"/>
    </location>
</feature>
<comment type="caution">
    <text evidence="4">The sequence shown here is derived from an EMBL/GenBank/DDBJ whole genome shotgun (WGS) entry which is preliminary data.</text>
</comment>
<proteinExistence type="inferred from homology"/>
<name>A0ABV7VWC9_9GAMM</name>
<evidence type="ECO:0000313" key="4">
    <source>
        <dbReference type="EMBL" id="MFC3681625.1"/>
    </source>
</evidence>
<reference evidence="5" key="1">
    <citation type="journal article" date="2019" name="Int. J. Syst. Evol. Microbiol.">
        <title>The Global Catalogue of Microorganisms (GCM) 10K type strain sequencing project: providing services to taxonomists for standard genome sequencing and annotation.</title>
        <authorList>
            <consortium name="The Broad Institute Genomics Platform"/>
            <consortium name="The Broad Institute Genome Sequencing Center for Infectious Disease"/>
            <person name="Wu L."/>
            <person name="Ma J."/>
        </authorList>
    </citation>
    <scope>NUCLEOTIDE SEQUENCE [LARGE SCALE GENOMIC DNA]</scope>
    <source>
        <strain evidence="5">KCTC 42424</strain>
    </source>
</reference>
<dbReference type="PANTHER" id="PTHR35936">
    <property type="entry name" value="MEMBRANE-BOUND LYTIC MUREIN TRANSGLYCOSYLASE F"/>
    <property type="match status" value="1"/>
</dbReference>
<sequence length="260" mass="29456">MLLRFVLLLLALLPLSSLSEECRRLTASGNSEYPPYLWRAGDDSLEMLGAIPKLMDYVSQQLGIEIVLKYVGPWGRVQEDVAEGEIDLIAGAFYTVPRSYRMDYIRPAFQKTRTAVWVRKAGAFPYQQWSDLQGRSGVTVINNSFGQAFDEYAEHHLNIHEAVRLNQGLNMLLGGRVEYFIYEDNPARAYAAELGILDQIEALDVPIGSEDLFLTISKKSDCNTPELRQKLSDILISAQQQELMAQYLKQGISEWEARTQ</sequence>
<evidence type="ECO:0000313" key="5">
    <source>
        <dbReference type="Proteomes" id="UP001595722"/>
    </source>
</evidence>
<dbReference type="Pfam" id="PF00497">
    <property type="entry name" value="SBP_bac_3"/>
    <property type="match status" value="1"/>
</dbReference>
<keyword evidence="5" id="KW-1185">Reference proteome</keyword>
<dbReference type="PANTHER" id="PTHR35936:SF6">
    <property type="entry name" value="AMINO ACID ABC TRANSPORTER SUBSTRATE-BINDING PAAT FAMILY PROTEIN"/>
    <property type="match status" value="1"/>
</dbReference>
<evidence type="ECO:0000256" key="1">
    <source>
        <dbReference type="ARBA" id="ARBA00010333"/>
    </source>
</evidence>
<dbReference type="SUPFAM" id="SSF53850">
    <property type="entry name" value="Periplasmic binding protein-like II"/>
    <property type="match status" value="1"/>
</dbReference>
<evidence type="ECO:0000259" key="3">
    <source>
        <dbReference type="SMART" id="SM00062"/>
    </source>
</evidence>
<evidence type="ECO:0000256" key="2">
    <source>
        <dbReference type="ARBA" id="ARBA00022729"/>
    </source>
</evidence>
<dbReference type="RefSeq" id="WP_376868144.1">
    <property type="nucleotide sequence ID" value="NZ_JBHRYB010000016.1"/>
</dbReference>
<dbReference type="SMART" id="SM00062">
    <property type="entry name" value="PBPb"/>
    <property type="match status" value="1"/>
</dbReference>
<gene>
    <name evidence="4" type="ORF">ACFOMG_16085</name>
</gene>
<dbReference type="InterPro" id="IPR001638">
    <property type="entry name" value="Solute-binding_3/MltF_N"/>
</dbReference>
<comment type="similarity">
    <text evidence="1">Belongs to the bacterial solute-binding protein 3 family.</text>
</comment>
<accession>A0ABV7VWC9</accession>
<dbReference type="Gene3D" id="3.40.190.10">
    <property type="entry name" value="Periplasmic binding protein-like II"/>
    <property type="match status" value="2"/>
</dbReference>